<evidence type="ECO:0000256" key="1">
    <source>
        <dbReference type="SAM" id="Phobius"/>
    </source>
</evidence>
<name>A0A1N6EAI2_9BACT</name>
<accession>A0A1N6EAI2</accession>
<gene>
    <name evidence="2" type="ORF">SAMN02745161_0837</name>
</gene>
<protein>
    <submittedName>
        <fullName evidence="2">Flp pilus assembly protein, pilin Flp</fullName>
    </submittedName>
</protein>
<feature type="transmembrane region" description="Helical" evidence="1">
    <location>
        <begin position="20"/>
        <end position="40"/>
    </location>
</feature>
<dbReference type="EMBL" id="FSRG01000003">
    <property type="protein sequence ID" value="SIN80055.1"/>
    <property type="molecule type" value="Genomic_DNA"/>
</dbReference>
<keyword evidence="1" id="KW-0812">Transmembrane</keyword>
<dbReference type="Pfam" id="PF04964">
    <property type="entry name" value="Flp_Fap"/>
    <property type="match status" value="1"/>
</dbReference>
<evidence type="ECO:0000313" key="2">
    <source>
        <dbReference type="EMBL" id="SIN80055.1"/>
    </source>
</evidence>
<dbReference type="Proteomes" id="UP000184694">
    <property type="component" value="Unassembled WGS sequence"/>
</dbReference>
<organism evidence="2 3">
    <name type="scientific">Halodesulfovibrio marinisediminis DSM 17456</name>
    <dbReference type="NCBI Taxonomy" id="1121457"/>
    <lineage>
        <taxon>Bacteria</taxon>
        <taxon>Pseudomonadati</taxon>
        <taxon>Thermodesulfobacteriota</taxon>
        <taxon>Desulfovibrionia</taxon>
        <taxon>Desulfovibrionales</taxon>
        <taxon>Desulfovibrionaceae</taxon>
        <taxon>Halodesulfovibrio</taxon>
    </lineage>
</organism>
<keyword evidence="1" id="KW-0472">Membrane</keyword>
<dbReference type="RefSeq" id="WP_074215675.1">
    <property type="nucleotide sequence ID" value="NZ_FSRG01000003.1"/>
</dbReference>
<reference evidence="3" key="1">
    <citation type="submission" date="2016-11" db="EMBL/GenBank/DDBJ databases">
        <authorList>
            <person name="Varghese N."/>
            <person name="Submissions S."/>
        </authorList>
    </citation>
    <scope>NUCLEOTIDE SEQUENCE [LARGE SCALE GENOMIC DNA]</scope>
    <source>
        <strain evidence="3">DSM 17456</strain>
    </source>
</reference>
<sequence length="56" mass="6243">MIKSIEQFFRDERAASAIEYVLLASLIAAVIVATVTLVGLKVEQNFQVIDDVYPDE</sequence>
<keyword evidence="1" id="KW-1133">Transmembrane helix</keyword>
<dbReference type="InterPro" id="IPR007047">
    <property type="entry name" value="Flp_Fap"/>
</dbReference>
<dbReference type="AlphaFoldDB" id="A0A1N6EAI2"/>
<proteinExistence type="predicted"/>
<keyword evidence="3" id="KW-1185">Reference proteome</keyword>
<evidence type="ECO:0000313" key="3">
    <source>
        <dbReference type="Proteomes" id="UP000184694"/>
    </source>
</evidence>